<dbReference type="EMBL" id="VUNN01000003">
    <property type="protein sequence ID" value="MSU05707.1"/>
    <property type="molecule type" value="Genomic_DNA"/>
</dbReference>
<keyword evidence="6 8" id="KW-0368">Histidine biosynthesis</keyword>
<gene>
    <name evidence="10" type="ORF">FYJ80_02795</name>
</gene>
<evidence type="ECO:0000256" key="1">
    <source>
        <dbReference type="ARBA" id="ARBA00004970"/>
    </source>
</evidence>
<sequence>MKTYTAYNLHTHSEYCGHGTGKLEEYCIAALSQGIELLGFSEHCPLPDRRFSSSRMDNSQMTIYEKDARERDIKHDSLKVLVGYECDYSPEYISYYRELLDSNRVDYLITGTHFIKTREGRYTSIFTNPMDSYGLKQYADTLLGAINSKLFSFVAHPDLFLSAFNGRKEEAMEVALEIIRCAKKSNLPLEINGNGMLKPKIGGSYQYPKDEFWYLVEKEEAPVVMNTDSHTPSSLIVSYRLIKEYSNKFKLKLVYPEFSDNKLSFREL</sequence>
<keyword evidence="4 8" id="KW-0028">Amino-acid biosynthesis</keyword>
<comment type="catalytic activity">
    <reaction evidence="7 8">
        <text>L-histidinol phosphate + H2O = L-histidinol + phosphate</text>
        <dbReference type="Rhea" id="RHEA:14465"/>
        <dbReference type="ChEBI" id="CHEBI:15377"/>
        <dbReference type="ChEBI" id="CHEBI:43474"/>
        <dbReference type="ChEBI" id="CHEBI:57699"/>
        <dbReference type="ChEBI" id="CHEBI:57980"/>
        <dbReference type="EC" id="3.1.3.15"/>
    </reaction>
</comment>
<evidence type="ECO:0000256" key="4">
    <source>
        <dbReference type="ARBA" id="ARBA00022605"/>
    </source>
</evidence>
<dbReference type="InterPro" id="IPR010140">
    <property type="entry name" value="Histidinol_P_phosphatase_HisJ"/>
</dbReference>
<dbReference type="NCBIfam" id="TIGR01856">
    <property type="entry name" value="hisJ_fam"/>
    <property type="match status" value="1"/>
</dbReference>
<evidence type="ECO:0000259" key="9">
    <source>
        <dbReference type="Pfam" id="PF02811"/>
    </source>
</evidence>
<proteinExistence type="inferred from homology"/>
<dbReference type="CDD" id="cd12110">
    <property type="entry name" value="PHP_HisPPase_Hisj_like"/>
    <property type="match status" value="1"/>
</dbReference>
<dbReference type="GO" id="GO:0004401">
    <property type="term" value="F:histidinol-phosphatase activity"/>
    <property type="evidence" value="ECO:0007669"/>
    <property type="project" value="UniProtKB-UniRule"/>
</dbReference>
<evidence type="ECO:0000313" key="10">
    <source>
        <dbReference type="EMBL" id="MSU05707.1"/>
    </source>
</evidence>
<evidence type="ECO:0000313" key="11">
    <source>
        <dbReference type="Proteomes" id="UP000460549"/>
    </source>
</evidence>
<dbReference type="PANTHER" id="PTHR21039:SF0">
    <property type="entry name" value="HISTIDINOL-PHOSPHATASE"/>
    <property type="match status" value="1"/>
</dbReference>
<dbReference type="GO" id="GO:0005737">
    <property type="term" value="C:cytoplasm"/>
    <property type="evidence" value="ECO:0007669"/>
    <property type="project" value="TreeGrafter"/>
</dbReference>
<reference evidence="10 11" key="1">
    <citation type="submission" date="2019-08" db="EMBL/GenBank/DDBJ databases">
        <title>In-depth cultivation of the pig gut microbiome towards novel bacterial diversity and tailored functional studies.</title>
        <authorList>
            <person name="Wylensek D."/>
            <person name="Hitch T.C.A."/>
            <person name="Clavel T."/>
        </authorList>
    </citation>
    <scope>NUCLEOTIDE SEQUENCE [LARGE SCALE GENOMIC DNA]</scope>
    <source>
        <strain evidence="10 11">NM-380-WT-3C1</strain>
    </source>
</reference>
<name>A0A7X2TQD9_9SPIO</name>
<protein>
    <recommendedName>
        <fullName evidence="3 8">Histidinol-phosphatase</fullName>
        <shortName evidence="8">HolPase</shortName>
        <ecNumber evidence="3 8">3.1.3.15</ecNumber>
    </recommendedName>
</protein>
<evidence type="ECO:0000256" key="7">
    <source>
        <dbReference type="ARBA" id="ARBA00049158"/>
    </source>
</evidence>
<dbReference type="Pfam" id="PF02811">
    <property type="entry name" value="PHP"/>
    <property type="match status" value="1"/>
</dbReference>
<comment type="pathway">
    <text evidence="1 8">Amino-acid biosynthesis; L-histidine biosynthesis; L-histidine from 5-phospho-alpha-D-ribose 1-diphosphate: step 8/9.</text>
</comment>
<keyword evidence="11" id="KW-1185">Reference proteome</keyword>
<dbReference type="InterPro" id="IPR016195">
    <property type="entry name" value="Pol/histidinol_Pase-like"/>
</dbReference>
<dbReference type="RefSeq" id="WP_154424605.1">
    <property type="nucleotide sequence ID" value="NZ_VUNN01000003.1"/>
</dbReference>
<dbReference type="SUPFAM" id="SSF89550">
    <property type="entry name" value="PHP domain-like"/>
    <property type="match status" value="1"/>
</dbReference>
<dbReference type="UniPathway" id="UPA00031">
    <property type="reaction ID" value="UER00013"/>
</dbReference>
<dbReference type="PANTHER" id="PTHR21039">
    <property type="entry name" value="HISTIDINOL PHOSPHATASE-RELATED"/>
    <property type="match status" value="1"/>
</dbReference>
<dbReference type="EC" id="3.1.3.15" evidence="3 8"/>
<evidence type="ECO:0000256" key="6">
    <source>
        <dbReference type="ARBA" id="ARBA00023102"/>
    </source>
</evidence>
<evidence type="ECO:0000256" key="8">
    <source>
        <dbReference type="RuleBase" id="RU366003"/>
    </source>
</evidence>
<dbReference type="GO" id="GO:0000105">
    <property type="term" value="P:L-histidine biosynthetic process"/>
    <property type="evidence" value="ECO:0007669"/>
    <property type="project" value="UniProtKB-UniRule"/>
</dbReference>
<dbReference type="Gene3D" id="3.20.20.140">
    <property type="entry name" value="Metal-dependent hydrolases"/>
    <property type="match status" value="1"/>
</dbReference>
<organism evidence="10 11">
    <name type="scientific">Bullifex porci</name>
    <dbReference type="NCBI Taxonomy" id="2606638"/>
    <lineage>
        <taxon>Bacteria</taxon>
        <taxon>Pseudomonadati</taxon>
        <taxon>Spirochaetota</taxon>
        <taxon>Spirochaetia</taxon>
        <taxon>Spirochaetales</taxon>
        <taxon>Spirochaetaceae</taxon>
        <taxon>Bullifex</taxon>
    </lineage>
</organism>
<accession>A0A7X2TQD9</accession>
<evidence type="ECO:0000256" key="5">
    <source>
        <dbReference type="ARBA" id="ARBA00022801"/>
    </source>
</evidence>
<dbReference type="AlphaFoldDB" id="A0A7X2TQD9"/>
<evidence type="ECO:0000256" key="3">
    <source>
        <dbReference type="ARBA" id="ARBA00013085"/>
    </source>
</evidence>
<comment type="caution">
    <text evidence="10">The sequence shown here is derived from an EMBL/GenBank/DDBJ whole genome shotgun (WGS) entry which is preliminary data.</text>
</comment>
<comment type="similarity">
    <text evidence="2 8">Belongs to the PHP hydrolase family. HisK subfamily.</text>
</comment>
<evidence type="ECO:0000256" key="2">
    <source>
        <dbReference type="ARBA" id="ARBA00009152"/>
    </source>
</evidence>
<dbReference type="Proteomes" id="UP000460549">
    <property type="component" value="Unassembled WGS sequence"/>
</dbReference>
<feature type="domain" description="PHP" evidence="9">
    <location>
        <begin position="9"/>
        <end position="192"/>
    </location>
</feature>
<keyword evidence="5 8" id="KW-0378">Hydrolase</keyword>
<dbReference type="InterPro" id="IPR004013">
    <property type="entry name" value="PHP_dom"/>
</dbReference>